<proteinExistence type="predicted"/>
<dbReference type="EMBL" id="JBBPBM010000060">
    <property type="protein sequence ID" value="KAK8516089.1"/>
    <property type="molecule type" value="Genomic_DNA"/>
</dbReference>
<organism evidence="1 2">
    <name type="scientific">Hibiscus sabdariffa</name>
    <name type="common">roselle</name>
    <dbReference type="NCBI Taxonomy" id="183260"/>
    <lineage>
        <taxon>Eukaryota</taxon>
        <taxon>Viridiplantae</taxon>
        <taxon>Streptophyta</taxon>
        <taxon>Embryophyta</taxon>
        <taxon>Tracheophyta</taxon>
        <taxon>Spermatophyta</taxon>
        <taxon>Magnoliopsida</taxon>
        <taxon>eudicotyledons</taxon>
        <taxon>Gunneridae</taxon>
        <taxon>Pentapetalae</taxon>
        <taxon>rosids</taxon>
        <taxon>malvids</taxon>
        <taxon>Malvales</taxon>
        <taxon>Malvaceae</taxon>
        <taxon>Malvoideae</taxon>
        <taxon>Hibiscus</taxon>
    </lineage>
</organism>
<gene>
    <name evidence="1" type="ORF">V6N12_013498</name>
</gene>
<dbReference type="Proteomes" id="UP001472677">
    <property type="component" value="Unassembled WGS sequence"/>
</dbReference>
<name>A0ABR2CB58_9ROSI</name>
<accession>A0ABR2CB58</accession>
<protein>
    <submittedName>
        <fullName evidence="1">Uncharacterized protein</fullName>
    </submittedName>
</protein>
<comment type="caution">
    <text evidence="1">The sequence shown here is derived from an EMBL/GenBank/DDBJ whole genome shotgun (WGS) entry which is preliminary data.</text>
</comment>
<evidence type="ECO:0000313" key="1">
    <source>
        <dbReference type="EMBL" id="KAK8516089.1"/>
    </source>
</evidence>
<keyword evidence="2" id="KW-1185">Reference proteome</keyword>
<sequence length="72" mass="7934">MRTSGSRKIPLGSSQSMRTRTPFLRLLILAVMLATIHVSSCRQLAWALLQFSAENEGVLHRLVPGGPNPLHN</sequence>
<reference evidence="1 2" key="1">
    <citation type="journal article" date="2024" name="G3 (Bethesda)">
        <title>Genome assembly of Hibiscus sabdariffa L. provides insights into metabolisms of medicinal natural products.</title>
        <authorList>
            <person name="Kim T."/>
        </authorList>
    </citation>
    <scope>NUCLEOTIDE SEQUENCE [LARGE SCALE GENOMIC DNA]</scope>
    <source>
        <strain evidence="1">TK-2024</strain>
        <tissue evidence="1">Old leaves</tissue>
    </source>
</reference>
<evidence type="ECO:0000313" key="2">
    <source>
        <dbReference type="Proteomes" id="UP001472677"/>
    </source>
</evidence>